<protein>
    <submittedName>
        <fullName evidence="5">11898_t:CDS:1</fullName>
    </submittedName>
</protein>
<dbReference type="CDD" id="cd07067">
    <property type="entry name" value="HP_PGM_like"/>
    <property type="match status" value="1"/>
</dbReference>
<dbReference type="SUPFAM" id="SSF53254">
    <property type="entry name" value="Phosphoglycerate mutase-like"/>
    <property type="match status" value="1"/>
</dbReference>
<keyword evidence="6" id="KW-1185">Reference proteome</keyword>
<feature type="active site" description="Tele-phosphohistidine intermediate" evidence="2">
    <location>
        <position position="7"/>
    </location>
</feature>
<evidence type="ECO:0000256" key="4">
    <source>
        <dbReference type="SAM" id="MobiDB-lite"/>
    </source>
</evidence>
<evidence type="ECO:0000313" key="5">
    <source>
        <dbReference type="EMBL" id="CAG8611214.1"/>
    </source>
</evidence>
<organism evidence="5 6">
    <name type="scientific">Ambispora gerdemannii</name>
    <dbReference type="NCBI Taxonomy" id="144530"/>
    <lineage>
        <taxon>Eukaryota</taxon>
        <taxon>Fungi</taxon>
        <taxon>Fungi incertae sedis</taxon>
        <taxon>Mucoromycota</taxon>
        <taxon>Glomeromycotina</taxon>
        <taxon>Glomeromycetes</taxon>
        <taxon>Archaeosporales</taxon>
        <taxon>Ambisporaceae</taxon>
        <taxon>Ambispora</taxon>
    </lineage>
</organism>
<dbReference type="InterPro" id="IPR001345">
    <property type="entry name" value="PG/BPGM_mutase_AS"/>
</dbReference>
<dbReference type="PROSITE" id="PS00175">
    <property type="entry name" value="PG_MUTASE"/>
    <property type="match status" value="1"/>
</dbReference>
<feature type="compositionally biased region" description="Low complexity" evidence="4">
    <location>
        <begin position="206"/>
        <end position="228"/>
    </location>
</feature>
<dbReference type="GO" id="GO:0004331">
    <property type="term" value="F:fructose-2,6-bisphosphate 2-phosphatase activity"/>
    <property type="evidence" value="ECO:0007669"/>
    <property type="project" value="TreeGrafter"/>
</dbReference>
<dbReference type="OrthoDB" id="354304at2759"/>
<proteinExistence type="predicted"/>
<reference evidence="5" key="1">
    <citation type="submission" date="2021-06" db="EMBL/GenBank/DDBJ databases">
        <authorList>
            <person name="Kallberg Y."/>
            <person name="Tangrot J."/>
            <person name="Rosling A."/>
        </authorList>
    </citation>
    <scope>NUCLEOTIDE SEQUENCE</scope>
    <source>
        <strain evidence="5">MT106</strain>
    </source>
</reference>
<dbReference type="PANTHER" id="PTHR46517">
    <property type="entry name" value="FRUCTOSE-2,6-BISPHOSPHATASE TIGAR"/>
    <property type="match status" value="1"/>
</dbReference>
<dbReference type="Pfam" id="PF00300">
    <property type="entry name" value="His_Phos_1"/>
    <property type="match status" value="1"/>
</dbReference>
<name>A0A9N9CR53_9GLOM</name>
<dbReference type="GO" id="GO:0043456">
    <property type="term" value="P:regulation of pentose-phosphate shunt"/>
    <property type="evidence" value="ECO:0007669"/>
    <property type="project" value="TreeGrafter"/>
</dbReference>
<dbReference type="InterPro" id="IPR051695">
    <property type="entry name" value="Phosphoglycerate_Mutase"/>
</dbReference>
<evidence type="ECO:0000256" key="2">
    <source>
        <dbReference type="PIRSR" id="PIRSR613078-1"/>
    </source>
</evidence>
<feature type="region of interest" description="Disordered" evidence="4">
    <location>
        <begin position="206"/>
        <end position="249"/>
    </location>
</feature>
<dbReference type="GO" id="GO:0045820">
    <property type="term" value="P:negative regulation of glycolytic process"/>
    <property type="evidence" value="ECO:0007669"/>
    <property type="project" value="TreeGrafter"/>
</dbReference>
<comment type="caution">
    <text evidence="5">The sequence shown here is derived from an EMBL/GenBank/DDBJ whole genome shotgun (WGS) entry which is preliminary data.</text>
</comment>
<dbReference type="PANTHER" id="PTHR46517:SF1">
    <property type="entry name" value="FRUCTOSE-2,6-BISPHOSPHATASE TIGAR"/>
    <property type="match status" value="1"/>
</dbReference>
<dbReference type="InterPro" id="IPR013078">
    <property type="entry name" value="His_Pase_superF_clade-1"/>
</dbReference>
<feature type="binding site" evidence="3">
    <location>
        <begin position="6"/>
        <end position="13"/>
    </location>
    <ligand>
        <name>substrate</name>
    </ligand>
</feature>
<dbReference type="AlphaFoldDB" id="A0A9N9CR53"/>
<evidence type="ECO:0000256" key="1">
    <source>
        <dbReference type="ARBA" id="ARBA00022801"/>
    </source>
</evidence>
<feature type="binding site" evidence="3">
    <location>
        <position position="56"/>
    </location>
    <ligand>
        <name>substrate</name>
    </ligand>
</feature>
<keyword evidence="1" id="KW-0378">Hydrolase</keyword>
<dbReference type="Gene3D" id="3.40.50.1240">
    <property type="entry name" value="Phosphoglycerate mutase-like"/>
    <property type="match status" value="1"/>
</dbReference>
<feature type="active site" description="Proton donor/acceptor" evidence="2">
    <location>
        <position position="81"/>
    </location>
</feature>
<feature type="compositionally biased region" description="Basic and acidic residues" evidence="4">
    <location>
        <begin position="238"/>
        <end position="249"/>
    </location>
</feature>
<sequence>MVHIVRHGETNSNLNHILQGHIDTKLNKVGREQADLVGRRLRKMKFDHIYSSDLSRAKKTAEAIAKHHPNIPFSVDMRLREKDIGRLSGLSIYEALDLIKNEGSQWEDYGESDEDFTDNVISFFDEIIDKHLPDTQDPESIEHPKKDTHILLVTHGGTINKFVREHMIHDLGFLVNDYLSIRHKARNTSVTKIVVRRVIIGSGSRCVSRRGSGIDTTSSSGGATTPSSEKSEASTIEIMRDVQRKPRLE</sequence>
<dbReference type="SMART" id="SM00855">
    <property type="entry name" value="PGAM"/>
    <property type="match status" value="1"/>
</dbReference>
<dbReference type="InterPro" id="IPR029033">
    <property type="entry name" value="His_PPase_superfam"/>
</dbReference>
<evidence type="ECO:0000256" key="3">
    <source>
        <dbReference type="PIRSR" id="PIRSR613078-2"/>
    </source>
</evidence>
<dbReference type="EMBL" id="CAJVPL010002471">
    <property type="protein sequence ID" value="CAG8611214.1"/>
    <property type="molecule type" value="Genomic_DNA"/>
</dbReference>
<evidence type="ECO:0000313" key="6">
    <source>
        <dbReference type="Proteomes" id="UP000789831"/>
    </source>
</evidence>
<dbReference type="Proteomes" id="UP000789831">
    <property type="component" value="Unassembled WGS sequence"/>
</dbReference>
<accession>A0A9N9CR53</accession>
<gene>
    <name evidence="5" type="ORF">AGERDE_LOCUS9599</name>
</gene>
<feature type="non-terminal residue" evidence="5">
    <location>
        <position position="1"/>
    </location>
</feature>
<dbReference type="GO" id="GO:0005829">
    <property type="term" value="C:cytosol"/>
    <property type="evidence" value="ECO:0007669"/>
    <property type="project" value="TreeGrafter"/>
</dbReference>